<feature type="compositionally biased region" description="Low complexity" evidence="2">
    <location>
        <begin position="359"/>
        <end position="371"/>
    </location>
</feature>
<feature type="compositionally biased region" description="Basic residues" evidence="2">
    <location>
        <begin position="372"/>
        <end position="381"/>
    </location>
</feature>
<feature type="domain" description="DUF4709" evidence="3">
    <location>
        <begin position="60"/>
        <end position="169"/>
    </location>
</feature>
<dbReference type="AlphaFoldDB" id="A0A6J2AJ71"/>
<dbReference type="Pfam" id="PF15852">
    <property type="entry name" value="DUF4724"/>
    <property type="match status" value="1"/>
</dbReference>
<evidence type="ECO:0000256" key="1">
    <source>
        <dbReference type="SAM" id="Coils"/>
    </source>
</evidence>
<dbReference type="InterPro" id="IPR031711">
    <property type="entry name" value="DUF4724"/>
</dbReference>
<dbReference type="Pfam" id="PF15821">
    <property type="entry name" value="DUF4709"/>
    <property type="match status" value="1"/>
</dbReference>
<organism evidence="5 6">
    <name type="scientific">Acinonyx jubatus</name>
    <name type="common">Cheetah</name>
    <dbReference type="NCBI Taxonomy" id="32536"/>
    <lineage>
        <taxon>Eukaryota</taxon>
        <taxon>Metazoa</taxon>
        <taxon>Chordata</taxon>
        <taxon>Craniata</taxon>
        <taxon>Vertebrata</taxon>
        <taxon>Euteleostomi</taxon>
        <taxon>Mammalia</taxon>
        <taxon>Eutheria</taxon>
        <taxon>Laurasiatheria</taxon>
        <taxon>Carnivora</taxon>
        <taxon>Feliformia</taxon>
        <taxon>Felidae</taxon>
        <taxon>Felinae</taxon>
        <taxon>Acinonyx</taxon>
    </lineage>
</organism>
<dbReference type="KEGG" id="aju:106969747"/>
<evidence type="ECO:0000256" key="2">
    <source>
        <dbReference type="SAM" id="MobiDB-lite"/>
    </source>
</evidence>
<feature type="region of interest" description="Disordered" evidence="2">
    <location>
        <begin position="1"/>
        <end position="35"/>
    </location>
</feature>
<dbReference type="RefSeq" id="XP_026929438.2">
    <property type="nucleotide sequence ID" value="XM_027073637.2"/>
</dbReference>
<dbReference type="PANTHER" id="PTHR22382:SF7">
    <property type="entry name" value="RIKEN CDNA 4921504E06 GENE"/>
    <property type="match status" value="1"/>
</dbReference>
<feature type="region of interest" description="Disordered" evidence="2">
    <location>
        <begin position="505"/>
        <end position="565"/>
    </location>
</feature>
<evidence type="ECO:0000259" key="4">
    <source>
        <dbReference type="Pfam" id="PF15852"/>
    </source>
</evidence>
<proteinExistence type="predicted"/>
<dbReference type="InterPro" id="IPR031651">
    <property type="entry name" value="DUF4709"/>
</dbReference>
<dbReference type="GeneID" id="106969747"/>
<sequence>MATDAGFWTPTPPSPQLRGRRPAEPRAPMAGKGHTPETEECWKILESLESTIEQCRFSPRLKISDDLKIGFFSTDHATQTDSNEILPLKELSSSTEKLVQVIRSLQVDFGFLRELLQLKFEDRLEEESFNLFTALHDRILTIEKHYQENEDIIRKCYNQQLADAIAVIKGTYKQFFEVEEETFVQESATIKMSNLLKRLKEREEMIKELREELCQYEESRLQKLDAFARETALEREDLEYKLENERLLQIVSELEEAIRLNLRENAVLEDEIITLKEMAAKDHRTIQKLIDGRDRLLCELDYEKSVVQEMINKQKEDMETRKRIESLSVKSWRALKEKETSLSLWSSQPRIPSRPGTISRARSPSSSLAPVKTKKVKTPKKSAKEEQPVVRSPKPVGMHEEKKGRLPVAKMEDKHDLEEQIRVLRANLENEKRKTERFKKESEWINKNWEKKFYILRNSFHVLKNEMFTRHTLFRQFAVLADSSFNYIKLKPLFVESKMNLITDRTSSSSDHTPVLDNKDTDVVSDQTYFPPSPKGRVSGTLEEESLEKPLILQNSPVNDVDATE</sequence>
<dbReference type="InterPro" id="IPR040119">
    <property type="entry name" value="C10orf67-like"/>
</dbReference>
<evidence type="ECO:0000313" key="6">
    <source>
        <dbReference type="RefSeq" id="XP_026929438.2"/>
    </source>
</evidence>
<dbReference type="PANTHER" id="PTHR22382">
    <property type="entry name" value="RIKEN CDNA 4921504E06 GENE"/>
    <property type="match status" value="1"/>
</dbReference>
<feature type="region of interest" description="Disordered" evidence="2">
    <location>
        <begin position="346"/>
        <end position="404"/>
    </location>
</feature>
<name>A0A6J2AJ71_ACIJB</name>
<accession>A0A6J2AJ71</accession>
<keyword evidence="5" id="KW-1185">Reference proteome</keyword>
<keyword evidence="1" id="KW-0175">Coiled coil</keyword>
<feature type="coiled-coil region" evidence="1">
    <location>
        <begin position="192"/>
        <end position="222"/>
    </location>
</feature>
<evidence type="ECO:0000259" key="3">
    <source>
        <dbReference type="Pfam" id="PF15821"/>
    </source>
</evidence>
<protein>
    <submittedName>
        <fullName evidence="6">Uncharacterized protein C10orf67 homolog, mitochondrial</fullName>
    </submittedName>
</protein>
<feature type="domain" description="DUF4724" evidence="4">
    <location>
        <begin position="467"/>
        <end position="558"/>
    </location>
</feature>
<gene>
    <name evidence="6" type="primary">CB4H10orf67</name>
</gene>
<reference evidence="6" key="1">
    <citation type="submission" date="2025-08" db="UniProtKB">
        <authorList>
            <consortium name="RefSeq"/>
        </authorList>
    </citation>
    <scope>IDENTIFICATION</scope>
    <source>
        <tissue evidence="6">Blood</tissue>
    </source>
</reference>
<dbReference type="Proteomes" id="UP001652583">
    <property type="component" value="Chromosome B4"/>
</dbReference>
<evidence type="ECO:0000313" key="5">
    <source>
        <dbReference type="Proteomes" id="UP001652583"/>
    </source>
</evidence>
<feature type="coiled-coil region" evidence="1">
    <location>
        <begin position="414"/>
        <end position="441"/>
    </location>
</feature>